<accession>A0AAQ3T7R1</accession>
<dbReference type="SUPFAM" id="SSF81383">
    <property type="entry name" value="F-box domain"/>
    <property type="match status" value="1"/>
</dbReference>
<evidence type="ECO:0000313" key="1">
    <source>
        <dbReference type="EMBL" id="WVZ67519.1"/>
    </source>
</evidence>
<gene>
    <name evidence="1" type="ORF">U9M48_016582</name>
</gene>
<dbReference type="PANTHER" id="PTHR35828">
    <property type="entry name" value="OS08G0203800 PROTEIN-RELATED"/>
    <property type="match status" value="1"/>
</dbReference>
<dbReference type="AlphaFoldDB" id="A0AAQ3T7R1"/>
<evidence type="ECO:0000313" key="2">
    <source>
        <dbReference type="Proteomes" id="UP001341281"/>
    </source>
</evidence>
<evidence type="ECO:0008006" key="3">
    <source>
        <dbReference type="Google" id="ProtNLM"/>
    </source>
</evidence>
<dbReference type="EMBL" id="CP144748">
    <property type="protein sequence ID" value="WVZ67519.1"/>
    <property type="molecule type" value="Genomic_DNA"/>
</dbReference>
<reference evidence="1 2" key="1">
    <citation type="submission" date="2024-02" db="EMBL/GenBank/DDBJ databases">
        <title>High-quality chromosome-scale genome assembly of Pensacola bahiagrass (Paspalum notatum Flugge var. saurae).</title>
        <authorList>
            <person name="Vega J.M."/>
            <person name="Podio M."/>
            <person name="Orjuela J."/>
            <person name="Siena L.A."/>
            <person name="Pessino S.C."/>
            <person name="Combes M.C."/>
            <person name="Mariac C."/>
            <person name="Albertini E."/>
            <person name="Pupilli F."/>
            <person name="Ortiz J.P.A."/>
            <person name="Leblanc O."/>
        </authorList>
    </citation>
    <scope>NUCLEOTIDE SEQUENCE [LARGE SCALE GENOMIC DNA]</scope>
    <source>
        <strain evidence="1">R1</strain>
        <tissue evidence="1">Leaf</tissue>
    </source>
</reference>
<dbReference type="Proteomes" id="UP001341281">
    <property type="component" value="Chromosome 04"/>
</dbReference>
<dbReference type="InterPro" id="IPR036047">
    <property type="entry name" value="F-box-like_dom_sf"/>
</dbReference>
<dbReference type="PANTHER" id="PTHR35828:SF13">
    <property type="entry name" value="OS01G0152100 PROTEIN"/>
    <property type="match status" value="1"/>
</dbReference>
<organism evidence="1 2">
    <name type="scientific">Paspalum notatum var. saurae</name>
    <dbReference type="NCBI Taxonomy" id="547442"/>
    <lineage>
        <taxon>Eukaryota</taxon>
        <taxon>Viridiplantae</taxon>
        <taxon>Streptophyta</taxon>
        <taxon>Embryophyta</taxon>
        <taxon>Tracheophyta</taxon>
        <taxon>Spermatophyta</taxon>
        <taxon>Magnoliopsida</taxon>
        <taxon>Liliopsida</taxon>
        <taxon>Poales</taxon>
        <taxon>Poaceae</taxon>
        <taxon>PACMAD clade</taxon>
        <taxon>Panicoideae</taxon>
        <taxon>Andropogonodae</taxon>
        <taxon>Paspaleae</taxon>
        <taxon>Paspalinae</taxon>
        <taxon>Paspalum</taxon>
    </lineage>
</organism>
<keyword evidence="2" id="KW-1185">Reference proteome</keyword>
<sequence>MADAAANKRRRRRCIPMDDGLAALPEPLLYEVLFRVGNVKDLFKLAVTCRRWLRRLTDPAFLRGLCPAKGEGHAARLLGFLSLKKKTEHGTSVVIAPDFIPAPGSPLGTTSFLANDDGAFNGAKLLAARRGLVLMRQFGARTSERTISLLLSLCNPITGERHALPALDQWGHGRDGSNYDIMHGCAIITAADSEDGLNGKKSPPVVVVVIRAALHLLLIVPHKGDLYLHSYSAATRSWSMPVICPDSIYSLVGCRHDDVRTAVVHRGAAHWLCVDKRGDDYSLYKLSVKAGTTHVSLTKLPVYGGGKPFLCVRREGKLAVAFVYMSHVTVWTQQGGDEGGDGTAAAWHRTVAFVIPAVVPYPYQPLSSYEWYDFSRGAMLLVHRTGGVFILDLEKKVMEKVMDCPTLPLKDGKNLIKQMPMAYEVDLVDFFVLQLGGGPRKYYLRSRKST</sequence>
<name>A0AAQ3T7R1_PASNO</name>
<proteinExistence type="predicted"/>
<protein>
    <recommendedName>
        <fullName evidence="3">F-box domain-containing protein</fullName>
    </recommendedName>
</protein>